<evidence type="ECO:0000313" key="2">
    <source>
        <dbReference type="EMBL" id="GAA6144610.1"/>
    </source>
</evidence>
<comment type="caution">
    <text evidence="2">The sequence shown here is derived from an EMBL/GenBank/DDBJ whole genome shotgun (WGS) entry which is preliminary data.</text>
</comment>
<proteinExistence type="predicted"/>
<feature type="transmembrane region" description="Helical" evidence="1">
    <location>
        <begin position="6"/>
        <end position="26"/>
    </location>
</feature>
<gene>
    <name evidence="2" type="ORF">NBRC116585_07270</name>
</gene>
<sequence>MSAAVVSIFSCGAFFLFGLVTGVIKYQQIVASPRGRAHIYIDTCHRASLMYAFACLIVYEFVLISELADWLELVAVILLVGYFATAVISYFIHGIRQDTRNQLHLNEGESPTFIHKAIPWYMWSLISAEIGGFLILFYGVIIALMPT</sequence>
<dbReference type="Proteomes" id="UP001481413">
    <property type="component" value="Unassembled WGS sequence"/>
</dbReference>
<evidence type="ECO:0008006" key="4">
    <source>
        <dbReference type="Google" id="ProtNLM"/>
    </source>
</evidence>
<keyword evidence="1" id="KW-0812">Transmembrane</keyword>
<evidence type="ECO:0000313" key="3">
    <source>
        <dbReference type="Proteomes" id="UP001481413"/>
    </source>
</evidence>
<keyword evidence="3" id="KW-1185">Reference proteome</keyword>
<keyword evidence="1" id="KW-1133">Transmembrane helix</keyword>
<evidence type="ECO:0000256" key="1">
    <source>
        <dbReference type="SAM" id="Phobius"/>
    </source>
</evidence>
<accession>A0ABP9ZWV2</accession>
<reference evidence="2 3" key="1">
    <citation type="submission" date="2024-04" db="EMBL/GenBank/DDBJ databases">
        <title>Draft genome sequence of Thalassolituus maritimus NBRC 116585.</title>
        <authorList>
            <person name="Miyakawa T."/>
            <person name="Kusuya Y."/>
            <person name="Miura T."/>
        </authorList>
    </citation>
    <scope>NUCLEOTIDE SEQUENCE [LARGE SCALE GENOMIC DNA]</scope>
    <source>
        <strain evidence="2 3">5NW40-0001</strain>
    </source>
</reference>
<name>A0ABP9ZWV2_9GAMM</name>
<dbReference type="EMBL" id="BAABWH010000001">
    <property type="protein sequence ID" value="GAA6144610.1"/>
    <property type="molecule type" value="Genomic_DNA"/>
</dbReference>
<dbReference type="RefSeq" id="WP_353293534.1">
    <property type="nucleotide sequence ID" value="NZ_BAABWH010000001.1"/>
</dbReference>
<feature type="transmembrane region" description="Helical" evidence="1">
    <location>
        <begin position="120"/>
        <end position="145"/>
    </location>
</feature>
<keyword evidence="1" id="KW-0472">Membrane</keyword>
<feature type="transmembrane region" description="Helical" evidence="1">
    <location>
        <begin position="47"/>
        <end position="64"/>
    </location>
</feature>
<feature type="transmembrane region" description="Helical" evidence="1">
    <location>
        <begin position="70"/>
        <end position="92"/>
    </location>
</feature>
<protein>
    <recommendedName>
        <fullName evidence="4">Integral membrane protein</fullName>
    </recommendedName>
</protein>
<organism evidence="2 3">
    <name type="scientific">Thalassolituus maritimus</name>
    <dbReference type="NCBI Taxonomy" id="484498"/>
    <lineage>
        <taxon>Bacteria</taxon>
        <taxon>Pseudomonadati</taxon>
        <taxon>Pseudomonadota</taxon>
        <taxon>Gammaproteobacteria</taxon>
        <taxon>Oceanospirillales</taxon>
        <taxon>Oceanospirillaceae</taxon>
        <taxon>Thalassolituus</taxon>
    </lineage>
</organism>